<proteinExistence type="predicted"/>
<evidence type="ECO:0000313" key="2">
    <source>
        <dbReference type="Proteomes" id="UP001595699"/>
    </source>
</evidence>
<keyword evidence="2" id="KW-1185">Reference proteome</keyword>
<evidence type="ECO:0000313" key="1">
    <source>
        <dbReference type="EMBL" id="MFC3760949.1"/>
    </source>
</evidence>
<dbReference type="RefSeq" id="WP_205117180.1">
    <property type="nucleotide sequence ID" value="NZ_JAFBCM010000001.1"/>
</dbReference>
<dbReference type="Proteomes" id="UP001595699">
    <property type="component" value="Unassembled WGS sequence"/>
</dbReference>
<sequence length="190" mass="20964">MSHDAWADESFAESDREGVYVVSAAVFDGEVDDARTAMLALRGPRIGKLHWSQMESGERRKAADVVAGLGGLHIVTIAAPVPHRRQERARVACLTRLVHELSNLQVTCLRAESRGPQLDKRDVRTVQGARYNLPKGVGFRIEHLRGETEPLLWVADIVAGACRAHRLGVERYGREALGEVVYDIEIDSGC</sequence>
<accession>A0ABV7Y9A0</accession>
<name>A0ABV7Y9A0_9ACTN</name>
<gene>
    <name evidence="1" type="ORF">ACFOUW_08860</name>
</gene>
<organism evidence="1 2">
    <name type="scientific">Tenggerimyces flavus</name>
    <dbReference type="NCBI Taxonomy" id="1708749"/>
    <lineage>
        <taxon>Bacteria</taxon>
        <taxon>Bacillati</taxon>
        <taxon>Actinomycetota</taxon>
        <taxon>Actinomycetes</taxon>
        <taxon>Propionibacteriales</taxon>
        <taxon>Nocardioidaceae</taxon>
        <taxon>Tenggerimyces</taxon>
    </lineage>
</organism>
<protein>
    <submittedName>
        <fullName evidence="1">Uncharacterized protein</fullName>
    </submittedName>
</protein>
<dbReference type="EMBL" id="JBHRZH010000006">
    <property type="protein sequence ID" value="MFC3760949.1"/>
    <property type="molecule type" value="Genomic_DNA"/>
</dbReference>
<comment type="caution">
    <text evidence="1">The sequence shown here is derived from an EMBL/GenBank/DDBJ whole genome shotgun (WGS) entry which is preliminary data.</text>
</comment>
<reference evidence="2" key="1">
    <citation type="journal article" date="2019" name="Int. J. Syst. Evol. Microbiol.">
        <title>The Global Catalogue of Microorganisms (GCM) 10K type strain sequencing project: providing services to taxonomists for standard genome sequencing and annotation.</title>
        <authorList>
            <consortium name="The Broad Institute Genomics Platform"/>
            <consortium name="The Broad Institute Genome Sequencing Center for Infectious Disease"/>
            <person name="Wu L."/>
            <person name="Ma J."/>
        </authorList>
    </citation>
    <scope>NUCLEOTIDE SEQUENCE [LARGE SCALE GENOMIC DNA]</scope>
    <source>
        <strain evidence="2">CGMCC 4.7241</strain>
    </source>
</reference>